<dbReference type="EMBL" id="CP001139">
    <property type="protein sequence ID" value="ACH66237.1"/>
    <property type="molecule type" value="Genomic_DNA"/>
</dbReference>
<sequence length="37" mass="4100">MLQASPSSVCKFQCFTSLLLPLALLSLFILNKKMGKK</sequence>
<evidence type="ECO:0000313" key="3">
    <source>
        <dbReference type="Proteomes" id="UP000001857"/>
    </source>
</evidence>
<dbReference type="KEGG" id="vfm:VFMJ11_1044"/>
<keyword evidence="1" id="KW-0472">Membrane</keyword>
<evidence type="ECO:0000256" key="1">
    <source>
        <dbReference type="SAM" id="Phobius"/>
    </source>
</evidence>
<accession>B5FD47</accession>
<dbReference type="Proteomes" id="UP000001857">
    <property type="component" value="Chromosome I"/>
</dbReference>
<reference evidence="2 3" key="2">
    <citation type="journal article" date="2009" name="Nature">
        <title>A single regulatory gene is sufficient to alter bacterial host range.</title>
        <authorList>
            <person name="Mandel M.J."/>
            <person name="Wollenberg M.S."/>
            <person name="Stabb E.V."/>
            <person name="Visick K.L."/>
            <person name="Ruby E.G."/>
        </authorList>
    </citation>
    <scope>NUCLEOTIDE SEQUENCE [LARGE SCALE GENOMIC DNA]</scope>
    <source>
        <strain evidence="2 3">MJ11</strain>
    </source>
</reference>
<dbReference type="AlphaFoldDB" id="B5FD47"/>
<evidence type="ECO:0000313" key="2">
    <source>
        <dbReference type="EMBL" id="ACH66237.1"/>
    </source>
</evidence>
<feature type="transmembrane region" description="Helical" evidence="1">
    <location>
        <begin position="12"/>
        <end position="30"/>
    </location>
</feature>
<dbReference type="HOGENOM" id="CLU_3350144_0_0_6"/>
<reference evidence="3" key="1">
    <citation type="submission" date="2008-08" db="EMBL/GenBank/DDBJ databases">
        <title>Complete sequence of Vibrio fischeri strain MJ11.</title>
        <authorList>
            <person name="Mandel M.J."/>
            <person name="Stabb E.V."/>
            <person name="Ruby E.G."/>
            <person name="Ferriera S."/>
            <person name="Johnson J."/>
            <person name="Kravitz S."/>
            <person name="Beeson K."/>
            <person name="Sutton G."/>
            <person name="Rogers Y.-H."/>
            <person name="Friedman R."/>
            <person name="Frazier M."/>
            <person name="Venter J.C."/>
        </authorList>
    </citation>
    <scope>NUCLEOTIDE SEQUENCE [LARGE SCALE GENOMIC DNA]</scope>
    <source>
        <strain evidence="3">MJ11</strain>
    </source>
</reference>
<gene>
    <name evidence="2" type="ordered locus">VFMJ11_1044</name>
</gene>
<name>B5FD47_ALIFM</name>
<proteinExistence type="predicted"/>
<keyword evidence="1" id="KW-1133">Transmembrane helix</keyword>
<organism evidence="2 3">
    <name type="scientific">Aliivibrio fischeri (strain MJ11)</name>
    <name type="common">Vibrio fischeri</name>
    <dbReference type="NCBI Taxonomy" id="388396"/>
    <lineage>
        <taxon>Bacteria</taxon>
        <taxon>Pseudomonadati</taxon>
        <taxon>Pseudomonadota</taxon>
        <taxon>Gammaproteobacteria</taxon>
        <taxon>Vibrionales</taxon>
        <taxon>Vibrionaceae</taxon>
        <taxon>Aliivibrio</taxon>
    </lineage>
</organism>
<protein>
    <submittedName>
        <fullName evidence="2">Uncharacterized protein</fullName>
    </submittedName>
</protein>
<keyword evidence="1" id="KW-0812">Transmembrane</keyword>